<keyword evidence="4 8" id="KW-0808">Transferase</keyword>
<dbReference type="InterPro" id="IPR023546">
    <property type="entry name" value="MGMT"/>
</dbReference>
<proteinExistence type="inferred from homology"/>
<dbReference type="InterPro" id="IPR036388">
    <property type="entry name" value="WH-like_DNA-bd_sf"/>
</dbReference>
<evidence type="ECO:0000313" key="11">
    <source>
        <dbReference type="EMBL" id="MBM7121124.1"/>
    </source>
</evidence>
<dbReference type="PANTHER" id="PTHR10815:SF5">
    <property type="entry name" value="METHYLATED-DNA--PROTEIN-CYSTEINE METHYLTRANSFERASE"/>
    <property type="match status" value="1"/>
</dbReference>
<dbReference type="GO" id="GO:0003908">
    <property type="term" value="F:methylated-DNA-[protein]-cysteine S-methyltransferase activity"/>
    <property type="evidence" value="ECO:0007669"/>
    <property type="project" value="UniProtKB-EC"/>
</dbReference>
<dbReference type="SUPFAM" id="SSF53155">
    <property type="entry name" value="Methylated DNA-protein cysteine methyltransferase domain"/>
    <property type="match status" value="1"/>
</dbReference>
<dbReference type="Pfam" id="PF01035">
    <property type="entry name" value="DNA_binding_1"/>
    <property type="match status" value="1"/>
</dbReference>
<evidence type="ECO:0000256" key="6">
    <source>
        <dbReference type="ARBA" id="ARBA00023204"/>
    </source>
</evidence>
<dbReference type="InterPro" id="IPR036217">
    <property type="entry name" value="MethylDNA_cys_MeTrfase_DNAb"/>
</dbReference>
<evidence type="ECO:0000256" key="4">
    <source>
        <dbReference type="ARBA" id="ARBA00022679"/>
    </source>
</evidence>
<dbReference type="Pfam" id="PF02870">
    <property type="entry name" value="Methyltransf_1N"/>
    <property type="match status" value="1"/>
</dbReference>
<keyword evidence="5 8" id="KW-0227">DNA damage</keyword>
<dbReference type="PANTHER" id="PTHR10815">
    <property type="entry name" value="METHYLATED-DNA--PROTEIN-CYSTEINE METHYLTRANSFERASE"/>
    <property type="match status" value="1"/>
</dbReference>
<keyword evidence="6 8" id="KW-0234">DNA repair</keyword>
<reference evidence="11 12" key="1">
    <citation type="submission" date="2020-10" db="EMBL/GenBank/DDBJ databases">
        <title>Phylogeny of dyella-like bacteria.</title>
        <authorList>
            <person name="Fu J."/>
        </authorList>
    </citation>
    <scope>NUCLEOTIDE SEQUENCE [LARGE SCALE GENOMIC DNA]</scope>
    <source>
        <strain evidence="11 12">THG-B117</strain>
    </source>
</reference>
<comment type="subcellular location">
    <subcellularLocation>
        <location evidence="8">Cytoplasm</location>
    </subcellularLocation>
</comment>
<dbReference type="EC" id="2.1.1.63" evidence="8"/>
<evidence type="ECO:0000256" key="2">
    <source>
        <dbReference type="ARBA" id="ARBA00022490"/>
    </source>
</evidence>
<dbReference type="RefSeq" id="WP_204635537.1">
    <property type="nucleotide sequence ID" value="NZ_JADIKC010000003.1"/>
</dbReference>
<gene>
    <name evidence="11" type="ORF">ISP20_08110</name>
</gene>
<protein>
    <recommendedName>
        <fullName evidence="8">Methylated-DNA--protein-cysteine methyltransferase</fullName>
        <ecNumber evidence="8">2.1.1.63</ecNumber>
    </recommendedName>
    <alternativeName>
        <fullName evidence="8">6-O-methylguanine-DNA methyltransferase</fullName>
        <shortName evidence="8">MGMT</shortName>
    </alternativeName>
    <alternativeName>
        <fullName evidence="8">O-6-methylguanine-DNA-alkyltransferase</fullName>
    </alternativeName>
</protein>
<evidence type="ECO:0000259" key="10">
    <source>
        <dbReference type="Pfam" id="PF02870"/>
    </source>
</evidence>
<evidence type="ECO:0000256" key="3">
    <source>
        <dbReference type="ARBA" id="ARBA00022603"/>
    </source>
</evidence>
<comment type="caution">
    <text evidence="11">The sequence shown here is derived from an EMBL/GenBank/DDBJ whole genome shotgun (WGS) entry which is preliminary data.</text>
</comment>
<dbReference type="InterPro" id="IPR036631">
    <property type="entry name" value="MGMT_N_sf"/>
</dbReference>
<dbReference type="InterPro" id="IPR001497">
    <property type="entry name" value="MethylDNA_cys_MeTrfase_AS"/>
</dbReference>
<dbReference type="CDD" id="cd06445">
    <property type="entry name" value="ATase"/>
    <property type="match status" value="1"/>
</dbReference>
<feature type="domain" description="Methylguanine DNA methyltransferase ribonuclease-like" evidence="10">
    <location>
        <begin position="10"/>
        <end position="75"/>
    </location>
</feature>
<dbReference type="EMBL" id="JADIKC010000003">
    <property type="protein sequence ID" value="MBM7121124.1"/>
    <property type="molecule type" value="Genomic_DNA"/>
</dbReference>
<evidence type="ECO:0000256" key="8">
    <source>
        <dbReference type="HAMAP-Rule" id="MF_00772"/>
    </source>
</evidence>
<evidence type="ECO:0000256" key="7">
    <source>
        <dbReference type="ARBA" id="ARBA00049348"/>
    </source>
</evidence>
<dbReference type="Gene3D" id="1.10.10.10">
    <property type="entry name" value="Winged helix-like DNA-binding domain superfamily/Winged helix DNA-binding domain"/>
    <property type="match status" value="1"/>
</dbReference>
<dbReference type="Proteomes" id="UP001430065">
    <property type="component" value="Unassembled WGS sequence"/>
</dbReference>
<feature type="domain" description="Methylated-DNA-[protein]-cysteine S-methyltransferase DNA binding" evidence="9">
    <location>
        <begin position="80"/>
        <end position="159"/>
    </location>
</feature>
<organism evidence="11 12">
    <name type="scientific">Dyella kyungheensis</name>
    <dbReference type="NCBI Taxonomy" id="1242174"/>
    <lineage>
        <taxon>Bacteria</taxon>
        <taxon>Pseudomonadati</taxon>
        <taxon>Pseudomonadota</taxon>
        <taxon>Gammaproteobacteria</taxon>
        <taxon>Lysobacterales</taxon>
        <taxon>Rhodanobacteraceae</taxon>
        <taxon>Dyella</taxon>
    </lineage>
</organism>
<sequence length="176" mass="19572">MSDETIWFDSMETPIGTLRLVADTIGLREVWFSTGRHQRSPQPGWVHAREPLRQARQQLEEYFAGLRTQFDLPLHPLGTPFQQEVWWELARIPYGCTISYGELARRIDHPQAVRAVGAANGRNPLPIILPCHRVIGANGSLTGFGGGLPTKRFLLSMESRVADGDLFGAVLQGAGR</sequence>
<dbReference type="NCBIfam" id="TIGR00589">
    <property type="entry name" value="ogt"/>
    <property type="match status" value="1"/>
</dbReference>
<comment type="function">
    <text evidence="8">Involved in the cellular defense against the biological effects of O6-methylguanine (O6-MeG) and O4-methylthymine (O4-MeT) in DNA. Repairs the methylated nucleobase in DNA by stoichiometrically transferring the methyl group to a cysteine residue in the enzyme. This is a suicide reaction: the enzyme is irreversibly inactivated.</text>
</comment>
<dbReference type="InterPro" id="IPR014048">
    <property type="entry name" value="MethylDNA_cys_MeTrfase_DNA-bd"/>
</dbReference>
<keyword evidence="12" id="KW-1185">Reference proteome</keyword>
<evidence type="ECO:0000256" key="1">
    <source>
        <dbReference type="ARBA" id="ARBA00001286"/>
    </source>
</evidence>
<comment type="similarity">
    <text evidence="8">Belongs to the MGMT family.</text>
</comment>
<name>A0ABS2JQ25_9GAMM</name>
<comment type="miscellaneous">
    <text evidence="8">This enzyme catalyzes only one turnover and therefore is not strictly catalytic. According to one definition, an enzyme is a biocatalyst that acts repeatedly and over many reaction cycles.</text>
</comment>
<evidence type="ECO:0000313" key="12">
    <source>
        <dbReference type="Proteomes" id="UP001430065"/>
    </source>
</evidence>
<dbReference type="GO" id="GO:0032259">
    <property type="term" value="P:methylation"/>
    <property type="evidence" value="ECO:0007669"/>
    <property type="project" value="UniProtKB-KW"/>
</dbReference>
<dbReference type="PROSITE" id="PS00374">
    <property type="entry name" value="MGMT"/>
    <property type="match status" value="1"/>
</dbReference>
<evidence type="ECO:0000259" key="9">
    <source>
        <dbReference type="Pfam" id="PF01035"/>
    </source>
</evidence>
<accession>A0ABS2JQ25</accession>
<dbReference type="Gene3D" id="3.30.160.70">
    <property type="entry name" value="Methylated DNA-protein cysteine methyltransferase domain"/>
    <property type="match status" value="1"/>
</dbReference>
<feature type="active site" description="Nucleophile; methyl group acceptor" evidence="8">
    <location>
        <position position="131"/>
    </location>
</feature>
<keyword evidence="2 8" id="KW-0963">Cytoplasm</keyword>
<dbReference type="HAMAP" id="MF_00772">
    <property type="entry name" value="OGT"/>
    <property type="match status" value="1"/>
</dbReference>
<evidence type="ECO:0000256" key="5">
    <source>
        <dbReference type="ARBA" id="ARBA00022763"/>
    </source>
</evidence>
<dbReference type="InterPro" id="IPR008332">
    <property type="entry name" value="MethylG_MeTrfase_N"/>
</dbReference>
<comment type="catalytic activity">
    <reaction evidence="7 8">
        <text>a 6-O-methyl-2'-deoxyguanosine in DNA + L-cysteinyl-[protein] = S-methyl-L-cysteinyl-[protein] + a 2'-deoxyguanosine in DNA</text>
        <dbReference type="Rhea" id="RHEA:24000"/>
        <dbReference type="Rhea" id="RHEA-COMP:10131"/>
        <dbReference type="Rhea" id="RHEA-COMP:10132"/>
        <dbReference type="Rhea" id="RHEA-COMP:11367"/>
        <dbReference type="Rhea" id="RHEA-COMP:11368"/>
        <dbReference type="ChEBI" id="CHEBI:29950"/>
        <dbReference type="ChEBI" id="CHEBI:82612"/>
        <dbReference type="ChEBI" id="CHEBI:85445"/>
        <dbReference type="ChEBI" id="CHEBI:85448"/>
        <dbReference type="EC" id="2.1.1.63"/>
    </reaction>
</comment>
<comment type="catalytic activity">
    <reaction evidence="1 8">
        <text>a 4-O-methyl-thymidine in DNA + L-cysteinyl-[protein] = a thymidine in DNA + S-methyl-L-cysteinyl-[protein]</text>
        <dbReference type="Rhea" id="RHEA:53428"/>
        <dbReference type="Rhea" id="RHEA-COMP:10131"/>
        <dbReference type="Rhea" id="RHEA-COMP:10132"/>
        <dbReference type="Rhea" id="RHEA-COMP:13555"/>
        <dbReference type="Rhea" id="RHEA-COMP:13556"/>
        <dbReference type="ChEBI" id="CHEBI:29950"/>
        <dbReference type="ChEBI" id="CHEBI:82612"/>
        <dbReference type="ChEBI" id="CHEBI:137386"/>
        <dbReference type="ChEBI" id="CHEBI:137387"/>
        <dbReference type="EC" id="2.1.1.63"/>
    </reaction>
</comment>
<dbReference type="SUPFAM" id="SSF46767">
    <property type="entry name" value="Methylated DNA-protein cysteine methyltransferase, C-terminal domain"/>
    <property type="match status" value="1"/>
</dbReference>
<keyword evidence="3 8" id="KW-0489">Methyltransferase</keyword>